<dbReference type="EC" id="5.1.1.3" evidence="2 7"/>
<evidence type="ECO:0000256" key="3">
    <source>
        <dbReference type="ARBA" id="ARBA00022960"/>
    </source>
</evidence>
<evidence type="ECO:0000313" key="11">
    <source>
        <dbReference type="Proteomes" id="UP000565205"/>
    </source>
</evidence>
<dbReference type="PANTHER" id="PTHR21198:SF2">
    <property type="entry name" value="GLUTAMATE RACEMASE"/>
    <property type="match status" value="1"/>
</dbReference>
<gene>
    <name evidence="7" type="primary">murI</name>
    <name evidence="8" type="ORF">FHR90_000022</name>
    <name evidence="9" type="ORF">HUK83_07055</name>
</gene>
<dbReference type="PROSITE" id="PS00923">
    <property type="entry name" value="ASP_GLU_RACEMASE_1"/>
    <property type="match status" value="1"/>
</dbReference>
<dbReference type="HAMAP" id="MF_00258">
    <property type="entry name" value="Glu_racemase"/>
    <property type="match status" value="1"/>
</dbReference>
<keyword evidence="5 7" id="KW-0413">Isomerase</keyword>
<keyword evidence="4 7" id="KW-0573">Peptidoglycan synthesis</keyword>
<feature type="active site" description="Proton donor/acceptor" evidence="7">
    <location>
        <position position="71"/>
    </location>
</feature>
<feature type="binding site" evidence="7">
    <location>
        <begin position="39"/>
        <end position="40"/>
    </location>
    <ligand>
        <name>substrate</name>
    </ligand>
</feature>
<dbReference type="InterPro" id="IPR004391">
    <property type="entry name" value="Glu_race"/>
</dbReference>
<dbReference type="Proteomes" id="UP000565205">
    <property type="component" value="Unassembled WGS sequence"/>
</dbReference>
<dbReference type="Gene3D" id="3.40.50.1860">
    <property type="match status" value="2"/>
</dbReference>
<dbReference type="GO" id="GO:0009252">
    <property type="term" value="P:peptidoglycan biosynthetic process"/>
    <property type="evidence" value="ECO:0007669"/>
    <property type="project" value="UniProtKB-UniRule"/>
</dbReference>
<dbReference type="GO" id="GO:0008881">
    <property type="term" value="F:glutamate racemase activity"/>
    <property type="evidence" value="ECO:0007669"/>
    <property type="project" value="UniProtKB-UniRule"/>
</dbReference>
<dbReference type="InterPro" id="IPR015942">
    <property type="entry name" value="Asp/Glu/hydantoin_racemase"/>
</dbReference>
<dbReference type="GO" id="GO:0008360">
    <property type="term" value="P:regulation of cell shape"/>
    <property type="evidence" value="ECO:0007669"/>
    <property type="project" value="UniProtKB-KW"/>
</dbReference>
<feature type="binding site" evidence="7">
    <location>
        <begin position="192"/>
        <end position="193"/>
    </location>
    <ligand>
        <name>substrate</name>
    </ligand>
</feature>
<evidence type="ECO:0000313" key="10">
    <source>
        <dbReference type="Proteomes" id="UP000557688"/>
    </source>
</evidence>
<evidence type="ECO:0000256" key="4">
    <source>
        <dbReference type="ARBA" id="ARBA00022984"/>
    </source>
</evidence>
<comment type="function">
    <text evidence="7">Provides the (R)-glutamate required for cell wall biosynthesis.</text>
</comment>
<keyword evidence="10" id="KW-1185">Reference proteome</keyword>
<dbReference type="EMBL" id="JABXXQ010000103">
    <property type="protein sequence ID" value="NVN30092.1"/>
    <property type="molecule type" value="Genomic_DNA"/>
</dbReference>
<evidence type="ECO:0000256" key="1">
    <source>
        <dbReference type="ARBA" id="ARBA00001602"/>
    </source>
</evidence>
<comment type="catalytic activity">
    <reaction evidence="1 7">
        <text>L-glutamate = D-glutamate</text>
        <dbReference type="Rhea" id="RHEA:12813"/>
        <dbReference type="ChEBI" id="CHEBI:29985"/>
        <dbReference type="ChEBI" id="CHEBI:29986"/>
        <dbReference type="EC" id="5.1.1.3"/>
    </reaction>
</comment>
<proteinExistence type="inferred from homology"/>
<evidence type="ECO:0000256" key="7">
    <source>
        <dbReference type="HAMAP-Rule" id="MF_00258"/>
    </source>
</evidence>
<evidence type="ECO:0000256" key="6">
    <source>
        <dbReference type="ARBA" id="ARBA00023316"/>
    </source>
</evidence>
<dbReference type="AlphaFoldDB" id="A0A839UQY2"/>
<dbReference type="PANTHER" id="PTHR21198">
    <property type="entry name" value="GLUTAMATE RACEMASE"/>
    <property type="match status" value="1"/>
</dbReference>
<dbReference type="GO" id="GO:0071555">
    <property type="term" value="P:cell wall organization"/>
    <property type="evidence" value="ECO:0007669"/>
    <property type="project" value="UniProtKB-KW"/>
</dbReference>
<keyword evidence="6 7" id="KW-0961">Cell wall biogenesis/degradation</keyword>
<name>A0A839UQY2_9PROT</name>
<evidence type="ECO:0000313" key="8">
    <source>
        <dbReference type="EMBL" id="MBB3172216.1"/>
    </source>
</evidence>
<accession>A0A839UQY2</accession>
<dbReference type="RefSeq" id="WP_176623344.1">
    <property type="nucleotide sequence ID" value="NZ_JABXXQ010000103.1"/>
</dbReference>
<reference evidence="8 10" key="2">
    <citation type="submission" date="2020-08" db="EMBL/GenBank/DDBJ databases">
        <title>Genomic Encyclopedia of Type Strains, Phase III (KMG-III): the genomes of soil and plant-associated and newly described type strains.</title>
        <authorList>
            <person name="Whitman W."/>
        </authorList>
    </citation>
    <scope>NUCLEOTIDE SEQUENCE [LARGE SCALE GENOMIC DNA]</scope>
    <source>
        <strain evidence="8 10">CECT 8088</strain>
    </source>
</reference>
<keyword evidence="3 7" id="KW-0133">Cell shape</keyword>
<sequence length="280" mass="29328">MRVLVFDSGIGGLGIVGALRQTLPEATIGFVADNAAFPYGEKPDDWLVERIGAVIGAAIERLRPDLAVIACNTASTLALGALRARFDLPFVGVVPPIKWAAAESRSRVIGLLATAATVRRGYLADLQSAYAPDCTLIAHGARGLADLAEQRFRTGLDLPPDPGLLDAIRTELHQLFARPDGARVDVVAIGCTHYTFLLDALAEAAPQCGAGGPILWLDPAGPVARHAARLAEDLVKGAEAQVADLALFTGPVPDSRTVGLARFGFDGVGMLDVAMAHWPA</sequence>
<feature type="binding site" evidence="7">
    <location>
        <begin position="72"/>
        <end position="73"/>
    </location>
    <ligand>
        <name>substrate</name>
    </ligand>
</feature>
<comment type="similarity">
    <text evidence="7">Belongs to the aspartate/glutamate racemases family.</text>
</comment>
<dbReference type="Pfam" id="PF01177">
    <property type="entry name" value="Asp_Glu_race"/>
    <property type="match status" value="1"/>
</dbReference>
<dbReference type="InterPro" id="IPR018187">
    <property type="entry name" value="Asp/Glu_racemase_AS_1"/>
</dbReference>
<evidence type="ECO:0000313" key="9">
    <source>
        <dbReference type="EMBL" id="NVN30092.1"/>
    </source>
</evidence>
<dbReference type="UniPathway" id="UPA00219"/>
<feature type="active site" description="Proton donor/acceptor" evidence="7">
    <location>
        <position position="191"/>
    </location>
</feature>
<dbReference type="EMBL" id="JACHXV010000001">
    <property type="protein sequence ID" value="MBB3172216.1"/>
    <property type="molecule type" value="Genomic_DNA"/>
</dbReference>
<dbReference type="Proteomes" id="UP000557688">
    <property type="component" value="Unassembled WGS sequence"/>
</dbReference>
<evidence type="ECO:0000256" key="2">
    <source>
        <dbReference type="ARBA" id="ARBA00013090"/>
    </source>
</evidence>
<dbReference type="SUPFAM" id="SSF53681">
    <property type="entry name" value="Aspartate/glutamate racemase"/>
    <property type="match status" value="2"/>
</dbReference>
<organism evidence="8 10">
    <name type="scientific">Endobacter medicaginis</name>
    <dbReference type="NCBI Taxonomy" id="1181271"/>
    <lineage>
        <taxon>Bacteria</taxon>
        <taxon>Pseudomonadati</taxon>
        <taxon>Pseudomonadota</taxon>
        <taxon>Alphaproteobacteria</taxon>
        <taxon>Acetobacterales</taxon>
        <taxon>Acetobacteraceae</taxon>
        <taxon>Endobacter</taxon>
    </lineage>
</organism>
<dbReference type="InterPro" id="IPR001920">
    <property type="entry name" value="Asp/Glu_race"/>
</dbReference>
<comment type="caution">
    <text evidence="8">The sequence shown here is derived from an EMBL/GenBank/DDBJ whole genome shotgun (WGS) entry which is preliminary data.</text>
</comment>
<evidence type="ECO:0000256" key="5">
    <source>
        <dbReference type="ARBA" id="ARBA00023235"/>
    </source>
</evidence>
<protein>
    <recommendedName>
        <fullName evidence="2 7">Glutamate racemase</fullName>
        <ecNumber evidence="2 7">5.1.1.3</ecNumber>
    </recommendedName>
</protein>
<reference evidence="9 11" key="1">
    <citation type="submission" date="2020-06" db="EMBL/GenBank/DDBJ databases">
        <title>Description of novel acetic acid bacteria.</title>
        <authorList>
            <person name="Sombolestani A."/>
        </authorList>
    </citation>
    <scope>NUCLEOTIDE SEQUENCE [LARGE SCALE GENOMIC DNA]</scope>
    <source>
        <strain evidence="9 11">LMG 26838</strain>
    </source>
</reference>
<comment type="pathway">
    <text evidence="7">Cell wall biogenesis; peptidoglycan biosynthesis.</text>
</comment>
<feature type="binding site" evidence="7">
    <location>
        <begin position="7"/>
        <end position="8"/>
    </location>
    <ligand>
        <name>substrate</name>
    </ligand>
</feature>